<evidence type="ECO:0000313" key="2">
    <source>
        <dbReference type="Proteomes" id="UP001145742"/>
    </source>
</evidence>
<sequence>MPGSRPYEKVYTPDSWTMWKQGVLPCIRDLESRERAGLGTAQCFSSEVLNNCKEEKGLSNFILLIVFLGGVEAINRDGECDVILPSACGIDEEKLYRRQTDTSHDVKIVVVLLPIHRRYQGDKHVYEYCFMVGYGLPVVSGPEVEEHFEP</sequence>
<gene>
    <name evidence="1" type="ORF">WISP_16962</name>
</gene>
<dbReference type="Proteomes" id="UP001145742">
    <property type="component" value="Unassembled WGS sequence"/>
</dbReference>
<protein>
    <submittedName>
        <fullName evidence="1">Uncharacterized protein</fullName>
    </submittedName>
</protein>
<dbReference type="EMBL" id="WHWB01032232">
    <property type="protein sequence ID" value="KAJ7426343.1"/>
    <property type="molecule type" value="Genomic_DNA"/>
</dbReference>
<proteinExistence type="predicted"/>
<accession>A0ABQ9DQY7</accession>
<comment type="caution">
    <text evidence="1">The sequence shown here is derived from an EMBL/GenBank/DDBJ whole genome shotgun (WGS) entry which is preliminary data.</text>
</comment>
<name>A0ABQ9DQY7_9PASS</name>
<organism evidence="1 2">
    <name type="scientific">Willisornis vidua</name>
    <name type="common">Xingu scale-backed antbird</name>
    <dbReference type="NCBI Taxonomy" id="1566151"/>
    <lineage>
        <taxon>Eukaryota</taxon>
        <taxon>Metazoa</taxon>
        <taxon>Chordata</taxon>
        <taxon>Craniata</taxon>
        <taxon>Vertebrata</taxon>
        <taxon>Euteleostomi</taxon>
        <taxon>Archelosauria</taxon>
        <taxon>Archosauria</taxon>
        <taxon>Dinosauria</taxon>
        <taxon>Saurischia</taxon>
        <taxon>Theropoda</taxon>
        <taxon>Coelurosauria</taxon>
        <taxon>Aves</taxon>
        <taxon>Neognathae</taxon>
        <taxon>Neoaves</taxon>
        <taxon>Telluraves</taxon>
        <taxon>Australaves</taxon>
        <taxon>Passeriformes</taxon>
        <taxon>Thamnophilidae</taxon>
        <taxon>Willisornis</taxon>
    </lineage>
</organism>
<keyword evidence="2" id="KW-1185">Reference proteome</keyword>
<evidence type="ECO:0000313" key="1">
    <source>
        <dbReference type="EMBL" id="KAJ7426343.1"/>
    </source>
</evidence>
<reference evidence="1" key="1">
    <citation type="submission" date="2019-10" db="EMBL/GenBank/DDBJ databases">
        <authorList>
            <person name="Soares A.E.R."/>
            <person name="Aleixo A."/>
            <person name="Schneider P."/>
            <person name="Miyaki C.Y."/>
            <person name="Schneider M.P."/>
            <person name="Mello C."/>
            <person name="Vasconcelos A.T.R."/>
        </authorList>
    </citation>
    <scope>NUCLEOTIDE SEQUENCE</scope>
    <source>
        <tissue evidence="1">Muscle</tissue>
    </source>
</reference>